<dbReference type="EMBL" id="JAHFXS010000147">
    <property type="protein sequence ID" value="KAG9988475.1"/>
    <property type="molecule type" value="Genomic_DNA"/>
</dbReference>
<dbReference type="AlphaFoldDB" id="A0A9P8JZG3"/>
<evidence type="ECO:0000313" key="2">
    <source>
        <dbReference type="EMBL" id="KAG9988475.1"/>
    </source>
</evidence>
<keyword evidence="1" id="KW-0472">Membrane</keyword>
<gene>
    <name evidence="2" type="ORF">KCU98_g2581</name>
</gene>
<keyword evidence="3" id="KW-1185">Reference proteome</keyword>
<proteinExistence type="predicted"/>
<organism evidence="2 3">
    <name type="scientific">Aureobasidium melanogenum</name>
    <name type="common">Aureobasidium pullulans var. melanogenum</name>
    <dbReference type="NCBI Taxonomy" id="46634"/>
    <lineage>
        <taxon>Eukaryota</taxon>
        <taxon>Fungi</taxon>
        <taxon>Dikarya</taxon>
        <taxon>Ascomycota</taxon>
        <taxon>Pezizomycotina</taxon>
        <taxon>Dothideomycetes</taxon>
        <taxon>Dothideomycetidae</taxon>
        <taxon>Dothideales</taxon>
        <taxon>Saccotheciaceae</taxon>
        <taxon>Aureobasidium</taxon>
    </lineage>
</organism>
<name>A0A9P8JZG3_AURME</name>
<comment type="caution">
    <text evidence="2">The sequence shown here is derived from an EMBL/GenBank/DDBJ whole genome shotgun (WGS) entry which is preliminary data.</text>
</comment>
<reference evidence="2" key="1">
    <citation type="journal article" date="2021" name="J Fungi (Basel)">
        <title>Virulence traits and population genomics of the black yeast Aureobasidium melanogenum.</title>
        <authorList>
            <person name="Cernosa A."/>
            <person name="Sun X."/>
            <person name="Gostincar C."/>
            <person name="Fang C."/>
            <person name="Gunde-Cimerman N."/>
            <person name="Song Z."/>
        </authorList>
    </citation>
    <scope>NUCLEOTIDE SEQUENCE</scope>
    <source>
        <strain evidence="2">EXF-9298</strain>
    </source>
</reference>
<keyword evidence="1" id="KW-1133">Transmembrane helix</keyword>
<feature type="non-terminal residue" evidence="2">
    <location>
        <position position="1"/>
    </location>
</feature>
<keyword evidence="1" id="KW-0812">Transmembrane</keyword>
<dbReference type="Proteomes" id="UP000729357">
    <property type="component" value="Unassembled WGS sequence"/>
</dbReference>
<evidence type="ECO:0000256" key="1">
    <source>
        <dbReference type="SAM" id="Phobius"/>
    </source>
</evidence>
<accession>A0A9P8JZG3</accession>
<protein>
    <submittedName>
        <fullName evidence="2">Uncharacterized protein</fullName>
    </submittedName>
</protein>
<evidence type="ECO:0000313" key="3">
    <source>
        <dbReference type="Proteomes" id="UP000729357"/>
    </source>
</evidence>
<feature type="transmembrane region" description="Helical" evidence="1">
    <location>
        <begin position="12"/>
        <end position="30"/>
    </location>
</feature>
<sequence>MNADIGGIGIRISLYISFLVTIFSSSLGHFHQEKTVVKDIGTAQLTSMLSLAFALLRSYTTLNFWQLMVAVMSLEVTSATVQMALSQKETLASRWWVVLNSASQLLVQASLAIVVGVSFPMSSVQQDPCQPCVRAVWWGTFDSCKKVPRMFWIYWTIRTLTAVRSCAIGLHHMHFYDFSERIAKGEKPTKKISWSSSLLQRLTLTDPAKSTTMVDSQPARTTRTWSLEAFSRMPATTLTDWILWILPAGVAISSMERMLSLYDLSKPGSITDWGQTTTFMAVILGLVARSVYLFYAKLKCRSCLERTKSAIELSKSSIARKNDLSAEDFAAFESKWKSFHDIRKVLDSVDCVRRKLPDQVWYEHIDLEIVEAEFLRSAALNDVSGLIEFANYIPDLSTAVDDIKRTALHIALDKNNIEAIETIMQLVDREPLPEDSSTTPGKNLDKLLNTMDKTGRTPWRMIMPSESSQFEPEVLEAFLRFKHPVGPADKSLSLSQTINMVFALSYSLKILKAWVKAAENTQSLSRLEDGIIQAVETDNRTQTKAIELAAESVFEFCCWQYDDLGRTEFADRLYRAFVHSPSRAAVPMPAHMALRLAGFVRERRSWAIESYTEITRIVAWKCAKSLKPIKLLLEQHSRDSQIEEQILLGVISNHELSLEITTMLSEEWPDQVVITPKVLEACLPHESSYGSSFVRLLLEKCPHPIQITESILMFAARSGRVSIWNVLLERYRSQINMTPDIFHTVVQKMEGRRWDVANLFNRLLKEWPDETRITNEVLFTLIRRVDLELKFIVHFSNLRRKEFGAAIDGEVLVSLVERGAFKKFYPTSLTLADFFFKRYPKECKASITDEVLSKIGNMKDGHSIVNYFKAFRQGLVNDLTIKLDLRPKFLDVDLRKNVGRRTADAIYGWNGMAGRHGIF</sequence>
<reference evidence="2" key="2">
    <citation type="submission" date="2021-08" db="EMBL/GenBank/DDBJ databases">
        <authorList>
            <person name="Gostincar C."/>
            <person name="Sun X."/>
            <person name="Song Z."/>
            <person name="Gunde-Cimerman N."/>
        </authorList>
    </citation>
    <scope>NUCLEOTIDE SEQUENCE</scope>
    <source>
        <strain evidence="2">EXF-9298</strain>
    </source>
</reference>